<dbReference type="RefSeq" id="WP_129258395.1">
    <property type="nucleotide sequence ID" value="NZ_SDKC01000001.1"/>
</dbReference>
<reference evidence="1 2" key="1">
    <citation type="submission" date="2019-01" db="EMBL/GenBank/DDBJ databases">
        <title>Blautia sp. nov. KGMB01111 isolated human feces.</title>
        <authorList>
            <person name="Park J.-E."/>
            <person name="Kim J.-S."/>
            <person name="Park S.-H."/>
        </authorList>
    </citation>
    <scope>NUCLEOTIDE SEQUENCE [LARGE SCALE GENOMIC DNA]</scope>
    <source>
        <strain evidence="1 2">KGMB01111</strain>
    </source>
</reference>
<dbReference type="EMBL" id="SDKC01000001">
    <property type="protein sequence ID" value="RXS75945.1"/>
    <property type="molecule type" value="Genomic_DNA"/>
</dbReference>
<protein>
    <submittedName>
        <fullName evidence="1">Uncharacterized protein</fullName>
    </submittedName>
</protein>
<name>A0A4V1NS42_9FIRM</name>
<evidence type="ECO:0000313" key="1">
    <source>
        <dbReference type="EMBL" id="RXS75945.1"/>
    </source>
</evidence>
<evidence type="ECO:0000313" key="2">
    <source>
        <dbReference type="Proteomes" id="UP000290106"/>
    </source>
</evidence>
<keyword evidence="2" id="KW-1185">Reference proteome</keyword>
<comment type="caution">
    <text evidence="1">The sequence shown here is derived from an EMBL/GenBank/DDBJ whole genome shotgun (WGS) entry which is preliminary data.</text>
</comment>
<gene>
    <name evidence="1" type="ORF">ETP43_12515</name>
</gene>
<sequence length="151" mass="18077">MWNEGMIINLFFQKHKKERLLWELSTNKREEALKSLHDLKYVKKEIMHPIPYYTEKYLEKELKKFGNFTNVYYMGLSYTGMLPLKKAIERSREEDEGCIIYCGEGIGYCHTDHEEGAPLAYLLKVKNYREIEKNYDCTFGTEGIEEWMLHE</sequence>
<dbReference type="AlphaFoldDB" id="A0A4V1NS42"/>
<accession>A0A4V1NS42</accession>
<dbReference type="Proteomes" id="UP000290106">
    <property type="component" value="Unassembled WGS sequence"/>
</dbReference>
<organism evidence="1 2">
    <name type="scientific">Blautia faecicola</name>
    <dbReference type="NCBI Taxonomy" id="2509240"/>
    <lineage>
        <taxon>Bacteria</taxon>
        <taxon>Bacillati</taxon>
        <taxon>Bacillota</taxon>
        <taxon>Clostridia</taxon>
        <taxon>Lachnospirales</taxon>
        <taxon>Lachnospiraceae</taxon>
        <taxon>Blautia</taxon>
    </lineage>
</organism>
<proteinExistence type="predicted"/>